<accession>A0A2K6FT95</accession>
<dbReference type="Ensembl" id="ENSPCOT00000027836.1">
    <property type="protein sequence ID" value="ENSPCOP00000017201.1"/>
    <property type="gene ID" value="ENSPCOG00000020400.1"/>
</dbReference>
<name>A0A2K6FT95_PROCO</name>
<evidence type="ECO:0000313" key="10">
    <source>
        <dbReference type="Proteomes" id="UP000233160"/>
    </source>
</evidence>
<sequence>SEPKYSHRRPRTSFSPEQLRVLEEEFRKTTHPGWDAVQALASRLHLDESVIKTWFKNQCAKWRKLRQQQQTQPSSSPAASTQTISEKEEETPLPTSAANTHPMSPGISDAFHHNPQEPYGVKTPGGTGDPMCNSSWDSQHFDIQQIYLGDSDLPWASIPCEIDELVQVYALPGEEDPSAWDQYLFPVC</sequence>
<keyword evidence="10" id="KW-1185">Reference proteome</keyword>
<evidence type="ECO:0000256" key="7">
    <source>
        <dbReference type="SAM" id="MobiDB-lite"/>
    </source>
</evidence>
<evidence type="ECO:0000256" key="3">
    <source>
        <dbReference type="ARBA" id="ARBA00023155"/>
    </source>
</evidence>
<evidence type="ECO:0000256" key="4">
    <source>
        <dbReference type="ARBA" id="ARBA00023242"/>
    </source>
</evidence>
<dbReference type="GeneTree" id="ENSGT00950000183093"/>
<dbReference type="PANTHER" id="PTHR45793">
    <property type="entry name" value="HOMEOBOX PROTEIN"/>
    <property type="match status" value="1"/>
</dbReference>
<organism evidence="9 10">
    <name type="scientific">Propithecus coquereli</name>
    <name type="common">Coquerel's sifaka</name>
    <name type="synonym">Propithecus verreauxi coquereli</name>
    <dbReference type="NCBI Taxonomy" id="379532"/>
    <lineage>
        <taxon>Eukaryota</taxon>
        <taxon>Metazoa</taxon>
        <taxon>Chordata</taxon>
        <taxon>Craniata</taxon>
        <taxon>Vertebrata</taxon>
        <taxon>Euteleostomi</taxon>
        <taxon>Mammalia</taxon>
        <taxon>Eutheria</taxon>
        <taxon>Euarchontoglires</taxon>
        <taxon>Primates</taxon>
        <taxon>Strepsirrhini</taxon>
        <taxon>Lemuriformes</taxon>
        <taxon>Indriidae</taxon>
        <taxon>Propithecus</taxon>
    </lineage>
</organism>
<dbReference type="PROSITE" id="PS00027">
    <property type="entry name" value="HOMEOBOX_1"/>
    <property type="match status" value="1"/>
</dbReference>
<gene>
    <name evidence="9" type="primary">LEUTX</name>
</gene>
<feature type="domain" description="Homeobox" evidence="8">
    <location>
        <begin position="5"/>
        <end position="65"/>
    </location>
</feature>
<dbReference type="Gene3D" id="1.10.10.60">
    <property type="entry name" value="Homeodomain-like"/>
    <property type="match status" value="1"/>
</dbReference>
<evidence type="ECO:0000313" key="9">
    <source>
        <dbReference type="Ensembl" id="ENSPCOP00000017201.1"/>
    </source>
</evidence>
<reference evidence="9" key="1">
    <citation type="submission" date="2025-08" db="UniProtKB">
        <authorList>
            <consortium name="Ensembl"/>
        </authorList>
    </citation>
    <scope>IDENTIFICATION</scope>
</reference>
<proteinExistence type="predicted"/>
<feature type="compositionally biased region" description="Low complexity" evidence="7">
    <location>
        <begin position="67"/>
        <end position="83"/>
    </location>
</feature>
<feature type="compositionally biased region" description="Polar residues" evidence="7">
    <location>
        <begin position="93"/>
        <end position="102"/>
    </location>
</feature>
<dbReference type="OMA" id="PYDMDQL"/>
<dbReference type="Pfam" id="PF00046">
    <property type="entry name" value="Homeodomain"/>
    <property type="match status" value="1"/>
</dbReference>
<dbReference type="InterPro" id="IPR001356">
    <property type="entry name" value="HD"/>
</dbReference>
<dbReference type="SUPFAM" id="SSF46689">
    <property type="entry name" value="Homeodomain-like"/>
    <property type="match status" value="1"/>
</dbReference>
<dbReference type="InterPro" id="IPR009057">
    <property type="entry name" value="Homeodomain-like_sf"/>
</dbReference>
<feature type="DNA-binding region" description="Homeobox" evidence="5">
    <location>
        <begin position="7"/>
        <end position="66"/>
    </location>
</feature>
<dbReference type="AlphaFoldDB" id="A0A2K6FT95"/>
<dbReference type="PROSITE" id="PS50071">
    <property type="entry name" value="HOMEOBOX_2"/>
    <property type="match status" value="1"/>
</dbReference>
<dbReference type="GO" id="GO:0000981">
    <property type="term" value="F:DNA-binding transcription factor activity, RNA polymerase II-specific"/>
    <property type="evidence" value="ECO:0007669"/>
    <property type="project" value="InterPro"/>
</dbReference>
<dbReference type="PANTHER" id="PTHR45793:SF18">
    <property type="entry name" value="PAIRED-LIKE HOMEODOMAIN TRANSCRIPTION FACTOR LEUTX"/>
    <property type="match status" value="1"/>
</dbReference>
<evidence type="ECO:0000256" key="5">
    <source>
        <dbReference type="PROSITE-ProRule" id="PRU00108"/>
    </source>
</evidence>
<dbReference type="STRING" id="379532.ENSPCOP00000017201"/>
<dbReference type="GO" id="GO:0000978">
    <property type="term" value="F:RNA polymerase II cis-regulatory region sequence-specific DNA binding"/>
    <property type="evidence" value="ECO:0007669"/>
    <property type="project" value="TreeGrafter"/>
</dbReference>
<dbReference type="Proteomes" id="UP000233160">
    <property type="component" value="Unassembled WGS sequence"/>
</dbReference>
<reference evidence="9" key="2">
    <citation type="submission" date="2025-09" db="UniProtKB">
        <authorList>
            <consortium name="Ensembl"/>
        </authorList>
    </citation>
    <scope>IDENTIFICATION</scope>
</reference>
<evidence type="ECO:0000256" key="1">
    <source>
        <dbReference type="ARBA" id="ARBA00004123"/>
    </source>
</evidence>
<keyword evidence="3 5" id="KW-0371">Homeobox</keyword>
<dbReference type="SMART" id="SM00389">
    <property type="entry name" value="HOX"/>
    <property type="match status" value="1"/>
</dbReference>
<protein>
    <submittedName>
        <fullName evidence="9">Leucine twenty homeobox</fullName>
    </submittedName>
</protein>
<evidence type="ECO:0000256" key="2">
    <source>
        <dbReference type="ARBA" id="ARBA00023125"/>
    </source>
</evidence>
<dbReference type="InterPro" id="IPR017970">
    <property type="entry name" value="Homeobox_CS"/>
</dbReference>
<evidence type="ECO:0000259" key="8">
    <source>
        <dbReference type="PROSITE" id="PS50071"/>
    </source>
</evidence>
<feature type="region of interest" description="Disordered" evidence="7">
    <location>
        <begin position="66"/>
        <end position="126"/>
    </location>
</feature>
<keyword evidence="4 5" id="KW-0539">Nucleus</keyword>
<evidence type="ECO:0000256" key="6">
    <source>
        <dbReference type="RuleBase" id="RU000682"/>
    </source>
</evidence>
<comment type="subcellular location">
    <subcellularLocation>
        <location evidence="1 5 6">Nucleus</location>
    </subcellularLocation>
</comment>
<dbReference type="GO" id="GO:0005634">
    <property type="term" value="C:nucleus"/>
    <property type="evidence" value="ECO:0007669"/>
    <property type="project" value="UniProtKB-SubCell"/>
</dbReference>
<dbReference type="CDD" id="cd00086">
    <property type="entry name" value="homeodomain"/>
    <property type="match status" value="1"/>
</dbReference>
<keyword evidence="2 5" id="KW-0238">DNA-binding</keyword>